<feature type="binding site" evidence="12">
    <location>
        <position position="219"/>
    </location>
    <ligand>
        <name>ATP</name>
        <dbReference type="ChEBI" id="CHEBI:30616"/>
    </ligand>
</feature>
<organism evidence="15 16">
    <name type="scientific">Aquella oligotrophica</name>
    <dbReference type="NCBI Taxonomy" id="2067065"/>
    <lineage>
        <taxon>Bacteria</taxon>
        <taxon>Pseudomonadati</taxon>
        <taxon>Pseudomonadota</taxon>
        <taxon>Betaproteobacteria</taxon>
        <taxon>Neisseriales</taxon>
        <taxon>Neisseriaceae</taxon>
        <taxon>Aquella</taxon>
    </lineage>
</organism>
<keyword evidence="4" id="KW-0436">Ligase</keyword>
<dbReference type="OrthoDB" id="9763290at2"/>
<dbReference type="EMBL" id="CP024847">
    <property type="protein sequence ID" value="AUR51647.1"/>
    <property type="molecule type" value="Genomic_DNA"/>
</dbReference>
<dbReference type="SUPFAM" id="SSF52402">
    <property type="entry name" value="Adenine nucleotide alpha hydrolases-like"/>
    <property type="match status" value="1"/>
</dbReference>
<feature type="binding site" evidence="12">
    <location>
        <position position="86"/>
    </location>
    <ligand>
        <name>L-glutamine</name>
        <dbReference type="ChEBI" id="CHEBI:58359"/>
    </ligand>
</feature>
<evidence type="ECO:0000313" key="16">
    <source>
        <dbReference type="Proteomes" id="UP000236655"/>
    </source>
</evidence>
<dbReference type="InterPro" id="IPR006426">
    <property type="entry name" value="Asn_synth_AEB"/>
</dbReference>
<dbReference type="RefSeq" id="WP_102950946.1">
    <property type="nucleotide sequence ID" value="NZ_CP024847.1"/>
</dbReference>
<dbReference type="InterPro" id="IPR014729">
    <property type="entry name" value="Rossmann-like_a/b/a_fold"/>
</dbReference>
<evidence type="ECO:0000256" key="8">
    <source>
        <dbReference type="ARBA" id="ARBA00022888"/>
    </source>
</evidence>
<dbReference type="GO" id="GO:0005524">
    <property type="term" value="F:ATP binding"/>
    <property type="evidence" value="ECO:0007669"/>
    <property type="project" value="UniProtKB-KW"/>
</dbReference>
<comment type="pathway">
    <text evidence="1">Amino-acid biosynthesis; L-asparagine biosynthesis; L-asparagine from L-aspartate (L-Gln route): step 1/1.</text>
</comment>
<keyword evidence="16" id="KW-1185">Reference proteome</keyword>
<dbReference type="AlphaFoldDB" id="A0A2I7N5A6"/>
<reference evidence="16" key="1">
    <citation type="submission" date="2017-11" db="EMBL/GenBank/DDBJ databases">
        <authorList>
            <person name="Chan K.G."/>
            <person name="Lee L.S."/>
        </authorList>
    </citation>
    <scope>NUCLEOTIDE SEQUENCE [LARGE SCALE GENOMIC DNA]</scope>
    <source>
        <strain evidence="16">DSM 100970</strain>
    </source>
</reference>
<dbReference type="InterPro" id="IPR017932">
    <property type="entry name" value="GATase_2_dom"/>
</dbReference>
<evidence type="ECO:0000259" key="14">
    <source>
        <dbReference type="PROSITE" id="PS51278"/>
    </source>
</evidence>
<name>A0A2I7N5A6_9NEIS</name>
<keyword evidence="6 12" id="KW-0547">Nucleotide-binding</keyword>
<dbReference type="Gene3D" id="3.40.50.620">
    <property type="entry name" value="HUPs"/>
    <property type="match status" value="1"/>
</dbReference>
<dbReference type="InterPro" id="IPR029055">
    <property type="entry name" value="Ntn_hydrolases_N"/>
</dbReference>
<dbReference type="PROSITE" id="PS51278">
    <property type="entry name" value="GATASE_TYPE_2"/>
    <property type="match status" value="1"/>
</dbReference>
<feature type="binding site" evidence="12">
    <location>
        <position position="246"/>
    </location>
    <ligand>
        <name>ATP</name>
        <dbReference type="ChEBI" id="CHEBI:30616"/>
    </ligand>
</feature>
<dbReference type="GO" id="GO:0005829">
    <property type="term" value="C:cytosol"/>
    <property type="evidence" value="ECO:0007669"/>
    <property type="project" value="TreeGrafter"/>
</dbReference>
<dbReference type="InterPro" id="IPR033738">
    <property type="entry name" value="AsnB_N"/>
</dbReference>
<evidence type="ECO:0000256" key="2">
    <source>
        <dbReference type="ARBA" id="ARBA00005752"/>
    </source>
</evidence>
<evidence type="ECO:0000313" key="15">
    <source>
        <dbReference type="EMBL" id="AUR51647.1"/>
    </source>
</evidence>
<accession>A0A2I7N5A6</accession>
<dbReference type="Gene3D" id="3.60.20.10">
    <property type="entry name" value="Glutamine Phosphoribosylpyrophosphate, subunit 1, domain 1"/>
    <property type="match status" value="1"/>
</dbReference>
<dbReference type="GO" id="GO:0004066">
    <property type="term" value="F:asparagine synthase (glutamine-hydrolyzing) activity"/>
    <property type="evidence" value="ECO:0007669"/>
    <property type="project" value="UniProtKB-EC"/>
</dbReference>
<keyword evidence="8" id="KW-0061">Asparagine biosynthesis</keyword>
<evidence type="ECO:0000256" key="12">
    <source>
        <dbReference type="PIRSR" id="PIRSR001589-2"/>
    </source>
</evidence>
<keyword evidence="7 12" id="KW-0067">ATP-binding</keyword>
<dbReference type="CDD" id="cd00712">
    <property type="entry name" value="AsnB"/>
    <property type="match status" value="1"/>
</dbReference>
<dbReference type="PIRSF" id="PIRSF001589">
    <property type="entry name" value="Asn_synthetase_glu-h"/>
    <property type="match status" value="1"/>
</dbReference>
<dbReference type="NCBIfam" id="NF006949">
    <property type="entry name" value="PRK09431.1"/>
    <property type="match status" value="1"/>
</dbReference>
<keyword evidence="9" id="KW-0315">Glutamine amidotransferase</keyword>
<comment type="similarity">
    <text evidence="2">Belongs to the asparagine synthetase family.</text>
</comment>
<dbReference type="Pfam" id="PF00733">
    <property type="entry name" value="Asn_synthase"/>
    <property type="match status" value="2"/>
</dbReference>
<evidence type="ECO:0000256" key="4">
    <source>
        <dbReference type="ARBA" id="ARBA00022598"/>
    </source>
</evidence>
<evidence type="ECO:0000256" key="13">
    <source>
        <dbReference type="PIRSR" id="PIRSR001589-3"/>
    </source>
</evidence>
<protein>
    <recommendedName>
        <fullName evidence="3">asparagine synthase (glutamine-hydrolyzing)</fullName>
        <ecNumber evidence="3">6.3.5.4</ecNumber>
    </recommendedName>
    <alternativeName>
        <fullName evidence="10">Glutamine-dependent asparagine synthetase</fullName>
    </alternativeName>
</protein>
<evidence type="ECO:0000256" key="11">
    <source>
        <dbReference type="ARBA" id="ARBA00048741"/>
    </source>
</evidence>
<evidence type="ECO:0000256" key="9">
    <source>
        <dbReference type="ARBA" id="ARBA00022962"/>
    </source>
</evidence>
<dbReference type="PANTHER" id="PTHR11772:SF23">
    <property type="entry name" value="ASPARAGINE SYNTHETASE [GLUTAMINE-HYDROLYZING]"/>
    <property type="match status" value="1"/>
</dbReference>
<dbReference type="SUPFAM" id="SSF56235">
    <property type="entry name" value="N-terminal nucleophile aminohydrolases (Ntn hydrolases)"/>
    <property type="match status" value="1"/>
</dbReference>
<dbReference type="EC" id="6.3.5.4" evidence="3"/>
<feature type="domain" description="Glutamine amidotransferase type-2" evidence="14">
    <location>
        <begin position="2"/>
        <end position="174"/>
    </location>
</feature>
<evidence type="ECO:0000256" key="3">
    <source>
        <dbReference type="ARBA" id="ARBA00012737"/>
    </source>
</evidence>
<dbReference type="Pfam" id="PF13537">
    <property type="entry name" value="GATase_7"/>
    <property type="match status" value="1"/>
</dbReference>
<evidence type="ECO:0000256" key="6">
    <source>
        <dbReference type="ARBA" id="ARBA00022741"/>
    </source>
</evidence>
<dbReference type="InterPro" id="IPR001962">
    <property type="entry name" value="Asn_synthase"/>
</dbReference>
<evidence type="ECO:0000256" key="10">
    <source>
        <dbReference type="ARBA" id="ARBA00030234"/>
    </source>
</evidence>
<dbReference type="GO" id="GO:0006529">
    <property type="term" value="P:asparagine biosynthetic process"/>
    <property type="evidence" value="ECO:0007669"/>
    <property type="project" value="UniProtKB-KW"/>
</dbReference>
<evidence type="ECO:0000256" key="5">
    <source>
        <dbReference type="ARBA" id="ARBA00022605"/>
    </source>
</evidence>
<dbReference type="PANTHER" id="PTHR11772">
    <property type="entry name" value="ASPARAGINE SYNTHETASE"/>
    <property type="match status" value="1"/>
</dbReference>
<dbReference type="InterPro" id="IPR050795">
    <property type="entry name" value="Asn_Synthetase"/>
</dbReference>
<comment type="catalytic activity">
    <reaction evidence="11">
        <text>L-aspartate + L-glutamine + ATP + H2O = L-asparagine + L-glutamate + AMP + diphosphate + H(+)</text>
        <dbReference type="Rhea" id="RHEA:12228"/>
        <dbReference type="ChEBI" id="CHEBI:15377"/>
        <dbReference type="ChEBI" id="CHEBI:15378"/>
        <dbReference type="ChEBI" id="CHEBI:29985"/>
        <dbReference type="ChEBI" id="CHEBI:29991"/>
        <dbReference type="ChEBI" id="CHEBI:30616"/>
        <dbReference type="ChEBI" id="CHEBI:33019"/>
        <dbReference type="ChEBI" id="CHEBI:58048"/>
        <dbReference type="ChEBI" id="CHEBI:58359"/>
        <dbReference type="ChEBI" id="CHEBI:456215"/>
        <dbReference type="EC" id="6.3.5.4"/>
    </reaction>
</comment>
<evidence type="ECO:0000256" key="7">
    <source>
        <dbReference type="ARBA" id="ARBA00022840"/>
    </source>
</evidence>
<dbReference type="KEGG" id="nba:CUN60_04855"/>
<sequence>MCGISVRPKKYGSDSLISYRGPDITKVKEVEDYTFIFHRLAIVDTSHAGDQPFEDNRWVLMCNGEIFNYKQLKQVYTDYPYISHSDCEVIIPVLENHRLVEACNVLDGEFAFVAYDKRHKRVIAARDPMGIRPLFYGYTKEGQIAFASEMKDLIKFCDKVNPFPPGHYYNGEDIKPFCELYRLPGGKQYDMDKILTNIRNILTASVVKRLDADVPIGYLLSGGLDSSLVCAIAQRHTVKPITTFAIGLEVNPIDLKYAKQVADYLGTDHHEVIFTYQDIKDILKTIIWHTETWDVTTIRASTPMFLLCKYIRENTDIRVVLSGEVSDELFGYKYTDYAPTAIDFQKESQKRIKELYMYDVLRADRCIAANSLEARVPFSDKQFVTYVMEIEPELKLNTYNMGKYLLRKAFDGSDYLPAEILFRDKAAFSDAVGHGLVDCLIEMAEERYTDAEFAEKSAKYTDNRPLTKEGLMYREMFNEMFPNHDHVICGYWLPNREWPNCDLDDPSARHLPNYGASGE</sequence>
<dbReference type="Proteomes" id="UP000236655">
    <property type="component" value="Chromosome"/>
</dbReference>
<proteinExistence type="inferred from homology"/>
<feature type="site" description="Important for beta-aspartyl-AMP intermediate formation" evidence="13">
    <location>
        <position position="324"/>
    </location>
</feature>
<keyword evidence="5" id="KW-0028">Amino-acid biosynthesis</keyword>
<feature type="binding site" evidence="12">
    <location>
        <begin position="322"/>
        <end position="323"/>
    </location>
    <ligand>
        <name>ATP</name>
        <dbReference type="ChEBI" id="CHEBI:30616"/>
    </ligand>
</feature>
<evidence type="ECO:0000256" key="1">
    <source>
        <dbReference type="ARBA" id="ARBA00005187"/>
    </source>
</evidence>
<dbReference type="CDD" id="cd01991">
    <property type="entry name" value="Asn_synthase_B_C"/>
    <property type="match status" value="1"/>
</dbReference>
<gene>
    <name evidence="15" type="ORF">CUN60_04855</name>
</gene>
<dbReference type="NCBIfam" id="TIGR01536">
    <property type="entry name" value="asn_synth_AEB"/>
    <property type="match status" value="1"/>
</dbReference>